<dbReference type="GO" id="GO:0046872">
    <property type="term" value="F:metal ion binding"/>
    <property type="evidence" value="ECO:0007669"/>
    <property type="project" value="UniProtKB-KW"/>
</dbReference>
<dbReference type="STRING" id="1224164.B843_09215"/>
<feature type="binding site" evidence="3">
    <location>
        <position position="56"/>
    </location>
    <ligand>
        <name>Mg(2+)</name>
        <dbReference type="ChEBI" id="CHEBI:18420"/>
        <label>1</label>
    </ligand>
</feature>
<feature type="binding site" evidence="3">
    <location>
        <position position="230"/>
    </location>
    <ligand>
        <name>Mg(2+)</name>
        <dbReference type="ChEBI" id="CHEBI:18420"/>
        <label>1</label>
    </ligand>
</feature>
<keyword evidence="3" id="KW-0460">Magnesium</keyword>
<dbReference type="PANTHER" id="PTHR16222">
    <property type="entry name" value="ADP-RIBOSYLGLYCOHYDROLASE"/>
    <property type="match status" value="1"/>
</dbReference>
<organism evidence="4 5">
    <name type="scientific">Corynebacterium vitaeruminis DSM 20294</name>
    <dbReference type="NCBI Taxonomy" id="1224164"/>
    <lineage>
        <taxon>Bacteria</taxon>
        <taxon>Bacillati</taxon>
        <taxon>Actinomycetota</taxon>
        <taxon>Actinomycetes</taxon>
        <taxon>Mycobacteriales</taxon>
        <taxon>Corynebacteriaceae</taxon>
        <taxon>Corynebacterium</taxon>
    </lineage>
</organism>
<evidence type="ECO:0000313" key="4">
    <source>
        <dbReference type="EMBL" id="AHI23228.1"/>
    </source>
</evidence>
<dbReference type="InterPro" id="IPR005502">
    <property type="entry name" value="Ribosyl_crysJ1"/>
</dbReference>
<evidence type="ECO:0000256" key="1">
    <source>
        <dbReference type="ARBA" id="ARBA00010702"/>
    </source>
</evidence>
<sequence length="291" mass="30885">MPSVLDRARGALYGQLIGDNLGQLVEGLPEHEIDRAGLCDMRDGGVHGLIAGQPTDDSEMALALARSLVARGGFDRADVLSAYRSWARSEPFSLGATCRKALLSDVYSPESQANGALMRVSPIGIAYAFDPSLAGSFAEDDARLTHIHPRCVLLNGVYARALATQIRDGIGRDGLVRLLAGEPDPVLPSDFSTHMGWVEIAFAVSAWEVGNAESFESGLIDVIARGGDTDTNAAIAGAMLGALFGEAAIPARWRAAIDACRPSPGTLRPRPERYWPCDARSLAAELLNCAQ</sequence>
<feature type="binding site" evidence="3">
    <location>
        <position position="228"/>
    </location>
    <ligand>
        <name>Mg(2+)</name>
        <dbReference type="ChEBI" id="CHEBI:18420"/>
        <label>1</label>
    </ligand>
</feature>
<keyword evidence="3" id="KW-0479">Metal-binding</keyword>
<evidence type="ECO:0000256" key="2">
    <source>
        <dbReference type="ARBA" id="ARBA00022801"/>
    </source>
</evidence>
<keyword evidence="2 4" id="KW-0378">Hydrolase</keyword>
<feature type="binding site" evidence="3">
    <location>
        <position position="55"/>
    </location>
    <ligand>
        <name>Mg(2+)</name>
        <dbReference type="ChEBI" id="CHEBI:18420"/>
        <label>1</label>
    </ligand>
</feature>
<dbReference type="EMBL" id="CP004353">
    <property type="protein sequence ID" value="AHI23228.1"/>
    <property type="molecule type" value="Genomic_DNA"/>
</dbReference>
<dbReference type="Pfam" id="PF03747">
    <property type="entry name" value="ADP_ribosyl_GH"/>
    <property type="match status" value="2"/>
</dbReference>
<gene>
    <name evidence="4" type="ORF">B843_09215</name>
</gene>
<name>W5Y9M1_9CORY</name>
<evidence type="ECO:0000313" key="5">
    <source>
        <dbReference type="Proteomes" id="UP000019222"/>
    </source>
</evidence>
<proteinExistence type="inferred from homology"/>
<reference evidence="4 5" key="1">
    <citation type="submission" date="2013-02" db="EMBL/GenBank/DDBJ databases">
        <title>The complete genome sequence of Corynebacterium vitaeruminis DSM 20294.</title>
        <authorList>
            <person name="Ruckert C."/>
            <person name="Albersmeier A."/>
            <person name="Kalinowski J."/>
        </authorList>
    </citation>
    <scope>NUCLEOTIDE SEQUENCE [LARGE SCALE GENOMIC DNA]</scope>
    <source>
        <strain evidence="5">ATCC 10234</strain>
    </source>
</reference>
<dbReference type="eggNOG" id="COG1397">
    <property type="taxonomic scope" value="Bacteria"/>
</dbReference>
<comment type="similarity">
    <text evidence="1">Belongs to the ADP-ribosylglycohydrolase family.</text>
</comment>
<dbReference type="PANTHER" id="PTHR16222:SF24">
    <property type="entry name" value="ADP-RIBOSYLHYDROLASE ARH3"/>
    <property type="match status" value="1"/>
</dbReference>
<evidence type="ECO:0000256" key="3">
    <source>
        <dbReference type="PIRSR" id="PIRSR605502-1"/>
    </source>
</evidence>
<keyword evidence="5" id="KW-1185">Reference proteome</keyword>
<protein>
    <submittedName>
        <fullName evidence="4">ADP-ribosylglycohydrolase</fullName>
    </submittedName>
</protein>
<dbReference type="SUPFAM" id="SSF101478">
    <property type="entry name" value="ADP-ribosylglycohydrolase"/>
    <property type="match status" value="1"/>
</dbReference>
<dbReference type="GO" id="GO:0016787">
    <property type="term" value="F:hydrolase activity"/>
    <property type="evidence" value="ECO:0007669"/>
    <property type="project" value="UniProtKB-KW"/>
</dbReference>
<dbReference type="Proteomes" id="UP000019222">
    <property type="component" value="Chromosome"/>
</dbReference>
<dbReference type="InterPro" id="IPR036705">
    <property type="entry name" value="Ribosyl_crysJ1_sf"/>
</dbReference>
<dbReference type="InterPro" id="IPR050792">
    <property type="entry name" value="ADP-ribosylglycohydrolase"/>
</dbReference>
<dbReference type="AlphaFoldDB" id="W5Y9M1"/>
<accession>W5Y9M1</accession>
<comment type="cofactor">
    <cofactor evidence="3">
        <name>Mg(2+)</name>
        <dbReference type="ChEBI" id="CHEBI:18420"/>
    </cofactor>
    <text evidence="3">Binds 2 magnesium ions per subunit.</text>
</comment>
<feature type="binding site" evidence="3">
    <location>
        <position position="57"/>
    </location>
    <ligand>
        <name>Mg(2+)</name>
        <dbReference type="ChEBI" id="CHEBI:18420"/>
        <label>1</label>
    </ligand>
</feature>
<feature type="binding site" evidence="3">
    <location>
        <position position="231"/>
    </location>
    <ligand>
        <name>Mg(2+)</name>
        <dbReference type="ChEBI" id="CHEBI:18420"/>
        <label>1</label>
    </ligand>
</feature>
<dbReference type="PATRIC" id="fig|1224164.3.peg.1860"/>
<dbReference type="KEGG" id="cvt:B843_09215"/>
<dbReference type="HOGENOM" id="CLU_024566_8_3_11"/>
<dbReference type="RefSeq" id="WP_038595435.1">
    <property type="nucleotide sequence ID" value="NZ_CP004353.1"/>
</dbReference>
<dbReference type="Gene3D" id="1.10.4080.10">
    <property type="entry name" value="ADP-ribosylation/Crystallin J1"/>
    <property type="match status" value="1"/>
</dbReference>